<accession>A0AAU7QQH8</accession>
<feature type="chain" id="PRO_5043403318" evidence="1">
    <location>
        <begin position="23"/>
        <end position="222"/>
    </location>
</feature>
<feature type="signal peptide" evidence="1">
    <location>
        <begin position="1"/>
        <end position="22"/>
    </location>
</feature>
<evidence type="ECO:0000256" key="1">
    <source>
        <dbReference type="SAM" id="SignalP"/>
    </source>
</evidence>
<dbReference type="EMBL" id="CP157948">
    <property type="protein sequence ID" value="XBS91013.1"/>
    <property type="molecule type" value="Genomic_DNA"/>
</dbReference>
<evidence type="ECO:0000313" key="2">
    <source>
        <dbReference type="EMBL" id="XBS91013.1"/>
    </source>
</evidence>
<name>A0AAU7QQH8_9GAMM</name>
<dbReference type="RefSeq" id="WP_350016860.1">
    <property type="nucleotide sequence ID" value="NZ_CP157948.1"/>
</dbReference>
<keyword evidence="1" id="KW-0732">Signal</keyword>
<proteinExistence type="predicted"/>
<dbReference type="AlphaFoldDB" id="A0AAU7QQH8"/>
<organism evidence="2">
    <name type="scientific">Rhodanobacter sp. IGA1.0</name>
    <dbReference type="NCBI Taxonomy" id="3158582"/>
    <lineage>
        <taxon>Bacteria</taxon>
        <taxon>Pseudomonadati</taxon>
        <taxon>Pseudomonadota</taxon>
        <taxon>Gammaproteobacteria</taxon>
        <taxon>Lysobacterales</taxon>
        <taxon>Rhodanobacteraceae</taxon>
        <taxon>Rhodanobacter</taxon>
    </lineage>
</organism>
<sequence length="222" mass="23949">MTVAHKWTFALFGLVAFGGVHAQQAHPDAPFLCEGGDGSTDRTTLAEVVGDGRAHFVAGTDDCPSTADRCREKAYLIPGDQVLAGDVRGDYACVMFPDNQDGHAGWLPRNRLRPVLAQPSPSAWEGDWVQGDNRITIRHDNGMLRADGEAYYPMADPPPDQFPGGPNLGAMGGEARPSGHHATFVDDACEVSAFLVGKFLVVSDNHQCGGLNVRFDGIYRRR</sequence>
<reference evidence="2" key="1">
    <citation type="submission" date="2024-06" db="EMBL/GenBank/DDBJ databases">
        <authorList>
            <person name="Sun Y."/>
        </authorList>
    </citation>
    <scope>NUCLEOTIDE SEQUENCE</scope>
    <source>
        <strain evidence="2">IGA1.0</strain>
    </source>
</reference>
<gene>
    <name evidence="2" type="ORF">ABNK63_05070</name>
</gene>
<protein>
    <submittedName>
        <fullName evidence="2">Uncharacterized protein</fullName>
    </submittedName>
</protein>